<dbReference type="OrthoDB" id="75720at2759"/>
<accession>A0A0G4H4L0</accession>
<dbReference type="PANTHER" id="PTHR13131">
    <property type="entry name" value="CYSTINOSIN"/>
    <property type="match status" value="1"/>
</dbReference>
<evidence type="ECO:0000313" key="10">
    <source>
        <dbReference type="EMBL" id="CEM38460.1"/>
    </source>
</evidence>
<dbReference type="STRING" id="1169540.A0A0G4H4L0"/>
<evidence type="ECO:0000256" key="4">
    <source>
        <dbReference type="ARBA" id="ARBA00022737"/>
    </source>
</evidence>
<feature type="transmembrane region" description="Helical" evidence="8">
    <location>
        <begin position="417"/>
        <end position="438"/>
    </location>
</feature>
<evidence type="ECO:0000256" key="6">
    <source>
        <dbReference type="ARBA" id="ARBA00023136"/>
    </source>
</evidence>
<dbReference type="VEuPathDB" id="CryptoDB:Vbra_19587"/>
<feature type="transmembrane region" description="Helical" evidence="8">
    <location>
        <begin position="525"/>
        <end position="549"/>
    </location>
</feature>
<dbReference type="Proteomes" id="UP000041254">
    <property type="component" value="Unassembled WGS sequence"/>
</dbReference>
<dbReference type="GO" id="GO:0012505">
    <property type="term" value="C:endomembrane system"/>
    <property type="evidence" value="ECO:0007669"/>
    <property type="project" value="UniProtKB-SubCell"/>
</dbReference>
<evidence type="ECO:0000256" key="2">
    <source>
        <dbReference type="ARBA" id="ARBA00022448"/>
    </source>
</evidence>
<reference evidence="10 11" key="1">
    <citation type="submission" date="2014-11" db="EMBL/GenBank/DDBJ databases">
        <authorList>
            <person name="Zhu J."/>
            <person name="Qi W."/>
            <person name="Song R."/>
        </authorList>
    </citation>
    <scope>NUCLEOTIDE SEQUENCE [LARGE SCALE GENOMIC DNA]</scope>
</reference>
<keyword evidence="2" id="KW-0813">Transport</keyword>
<feature type="region of interest" description="Disordered" evidence="7">
    <location>
        <begin position="679"/>
        <end position="738"/>
    </location>
</feature>
<evidence type="ECO:0000313" key="11">
    <source>
        <dbReference type="Proteomes" id="UP000041254"/>
    </source>
</evidence>
<keyword evidence="3 8" id="KW-0812">Transmembrane</keyword>
<dbReference type="AlphaFoldDB" id="A0A0G4H4L0"/>
<dbReference type="GO" id="GO:0005774">
    <property type="term" value="C:vacuolar membrane"/>
    <property type="evidence" value="ECO:0007669"/>
    <property type="project" value="TreeGrafter"/>
</dbReference>
<evidence type="ECO:0000256" key="1">
    <source>
        <dbReference type="ARBA" id="ARBA00004127"/>
    </source>
</evidence>
<comment type="subcellular location">
    <subcellularLocation>
        <location evidence="1">Endomembrane system</location>
        <topology evidence="1">Multi-pass membrane protein</topology>
    </subcellularLocation>
</comment>
<dbReference type="InterPro" id="IPR005282">
    <property type="entry name" value="LC_transporter"/>
</dbReference>
<keyword evidence="6 8" id="KW-0472">Membrane</keyword>
<protein>
    <submittedName>
        <fullName evidence="10">Uncharacterized protein</fullName>
    </submittedName>
</protein>
<keyword evidence="11" id="KW-1185">Reference proteome</keyword>
<organism evidence="10 11">
    <name type="scientific">Vitrella brassicaformis (strain CCMP3155)</name>
    <dbReference type="NCBI Taxonomy" id="1169540"/>
    <lineage>
        <taxon>Eukaryota</taxon>
        <taxon>Sar</taxon>
        <taxon>Alveolata</taxon>
        <taxon>Colpodellida</taxon>
        <taxon>Vitrellaceae</taxon>
        <taxon>Vitrella</taxon>
    </lineage>
</organism>
<dbReference type="GO" id="GO:0015184">
    <property type="term" value="F:L-cystine transmembrane transporter activity"/>
    <property type="evidence" value="ECO:0007669"/>
    <property type="project" value="TreeGrafter"/>
</dbReference>
<evidence type="ECO:0000256" key="8">
    <source>
        <dbReference type="SAM" id="Phobius"/>
    </source>
</evidence>
<keyword evidence="4" id="KW-0677">Repeat</keyword>
<feature type="region of interest" description="Disordered" evidence="7">
    <location>
        <begin position="36"/>
        <end position="58"/>
    </location>
</feature>
<dbReference type="InterPro" id="IPR006603">
    <property type="entry name" value="PQ-loop_rpt"/>
</dbReference>
<feature type="signal peptide" evidence="9">
    <location>
        <begin position="1"/>
        <end position="29"/>
    </location>
</feature>
<feature type="chain" id="PRO_5005191107" evidence="9">
    <location>
        <begin position="30"/>
        <end position="738"/>
    </location>
</feature>
<evidence type="ECO:0000256" key="5">
    <source>
        <dbReference type="ARBA" id="ARBA00022989"/>
    </source>
</evidence>
<feature type="transmembrane region" description="Helical" evidence="8">
    <location>
        <begin position="640"/>
        <end position="661"/>
    </location>
</feature>
<dbReference type="Gene3D" id="1.20.1280.290">
    <property type="match status" value="1"/>
</dbReference>
<sequence>MSHWRLRMPPRRQMRLTSCLLCIAAVALAAALARSQRGDDADGDDADDQSNLKGAGERVFDGTQTTAIMEQVHAAQAKALLQRTSKKSTDKKEPFFHLRVEGKSLTHRTDANTQGLARINDTHFIETSIAGNSTEDGKLFVWRMRQQGGKKALDVRMVQEVAFPAGWTLRGLTLSPSNWSEIAVITLPQRADNATATEPPIAELVTVPLPPAHPVVTSNAPLSAQVTQGISKGPWGLTHFGRYVLLTNRSESIHVLDAETLQYLQRFNVSTCDKEIAWHIGKIPPGVSGLQLDAIDAIPGDGLTGRVIVAVRETSWLLTLNVARTTTGEAPLAFSCRELMTTEPDFKCCVAGVMFAGRLRRQEANLPVIVTGQKWRAFYKVRSKSGEGVSTVKAYMAPLLRGVDEGDATAGGQFSSVLGVLSFLCGVAYVFCWTVCFYPQVILNHQRKSVEGYSLDLNFYNVVGYSAYSLYTVSSFFLETRYALPSAVEPHDVFFACHSMAATMLIEMQIQSLHRGGQIHSRTCLLLCFLMFAGLVFQSLLAFGGVMPWVDLTPLTQGREKVAWQTYSVVTYLGLVKAGITVIKYIPQVKLNFTRRSTHGMAIQHIQLDLCGGLFSMLQNVLDALHYGDSSFVFGNIPKMAVSLASIFWCCVILCQHYVCYGQRQRRYVALKEDKGMLQEMQPRGRGRDRQGTTGGIALPSRTQSGEGDGGGSEDDGLDDDDIDDTRRHKGVVEFTIE</sequence>
<dbReference type="PANTHER" id="PTHR13131:SF5">
    <property type="entry name" value="CYSTINOSIN"/>
    <property type="match status" value="1"/>
</dbReference>
<feature type="compositionally biased region" description="Acidic residues" evidence="7">
    <location>
        <begin position="712"/>
        <end position="724"/>
    </location>
</feature>
<dbReference type="SMART" id="SM00679">
    <property type="entry name" value="CTNS"/>
    <property type="match status" value="2"/>
</dbReference>
<dbReference type="Pfam" id="PF04193">
    <property type="entry name" value="PQ-loop"/>
    <property type="match status" value="2"/>
</dbReference>
<dbReference type="InParanoid" id="A0A0G4H4L0"/>
<name>A0A0G4H4L0_VITBC</name>
<evidence type="ECO:0000256" key="3">
    <source>
        <dbReference type="ARBA" id="ARBA00022692"/>
    </source>
</evidence>
<dbReference type="EMBL" id="CDMY01000986">
    <property type="protein sequence ID" value="CEM38460.1"/>
    <property type="molecule type" value="Genomic_DNA"/>
</dbReference>
<evidence type="ECO:0000256" key="9">
    <source>
        <dbReference type="SAM" id="SignalP"/>
    </source>
</evidence>
<keyword evidence="5 8" id="KW-1133">Transmembrane helix</keyword>
<keyword evidence="9" id="KW-0732">Signal</keyword>
<proteinExistence type="predicted"/>
<gene>
    <name evidence="10" type="ORF">Vbra_19587</name>
</gene>
<evidence type="ECO:0000256" key="7">
    <source>
        <dbReference type="SAM" id="MobiDB-lite"/>
    </source>
</evidence>